<accession>A0AAW0EI98</accession>
<reference evidence="7 8" key="1">
    <citation type="journal article" date="2024" name="J Genomics">
        <title>Draft genome sequencing and assembly of Favolaschia claudopus CIRM-BRFM 2984 isolated from oak limbs.</title>
        <authorList>
            <person name="Navarro D."/>
            <person name="Drula E."/>
            <person name="Chaduli D."/>
            <person name="Cazenave R."/>
            <person name="Ahrendt S."/>
            <person name="Wang J."/>
            <person name="Lipzen A."/>
            <person name="Daum C."/>
            <person name="Barry K."/>
            <person name="Grigoriev I.V."/>
            <person name="Favel A."/>
            <person name="Rosso M.N."/>
            <person name="Martin F."/>
        </authorList>
    </citation>
    <scope>NUCLEOTIDE SEQUENCE [LARGE SCALE GENOMIC DNA]</scope>
    <source>
        <strain evidence="7 8">CIRM-BRFM 2984</strain>
    </source>
</reference>
<comment type="caution">
    <text evidence="7">The sequence shown here is derived from an EMBL/GenBank/DDBJ whole genome shotgun (WGS) entry which is preliminary data.</text>
</comment>
<dbReference type="GO" id="GO:0050660">
    <property type="term" value="F:flavin adenine dinucleotide binding"/>
    <property type="evidence" value="ECO:0007669"/>
    <property type="project" value="TreeGrafter"/>
</dbReference>
<comment type="similarity">
    <text evidence="1">Belongs to the FAD-dependent oxidoreductase family.</text>
</comment>
<dbReference type="Gene3D" id="3.50.50.100">
    <property type="match status" value="1"/>
</dbReference>
<keyword evidence="4" id="KW-0560">Oxidoreductase</keyword>
<keyword evidence="5" id="KW-1133">Transmembrane helix</keyword>
<keyword evidence="5" id="KW-0812">Transmembrane</keyword>
<dbReference type="PANTHER" id="PTHR43735:SF3">
    <property type="entry name" value="FERROPTOSIS SUPPRESSOR PROTEIN 1"/>
    <property type="match status" value="1"/>
</dbReference>
<evidence type="ECO:0000256" key="4">
    <source>
        <dbReference type="ARBA" id="ARBA00023002"/>
    </source>
</evidence>
<feature type="domain" description="FAD/NAD(P)-binding" evidence="6">
    <location>
        <begin position="7"/>
        <end position="289"/>
    </location>
</feature>
<sequence>MANSDSKIVIVGAGSGGGAVLARTLSSKLPTAKITLINPLPYSVSRPALPRMTVSDQNDLSETALIPFDKLFPKPNGSFVQGLVETIRPGDKGGVVVLADGQEVSYDILVLAPGSIWEGPLDFPADKDSVKAFLGETRARFAKAQKIVLAGGGAVGIEFSGEIKDIWPEKEVTIVHGDTLLMSAQYPDRFRKGFEKRLRDRGISVILNDFVDEFPAPGPTTVKTRNGHSIDADLVISTRGPRPNTAFVGRSLGADTLDERGQIKVTKTLQLLNHPNIFAMGDAINTAENKQIMRSLAHGGILATNVAAMLSGKALKPYNGSMDVIMITNGKTGGMAYIGILWGIIFGDWFTRLIKSKSLLVPMTRSSLGLK</sequence>
<dbReference type="GO" id="GO:0005737">
    <property type="term" value="C:cytoplasm"/>
    <property type="evidence" value="ECO:0007669"/>
    <property type="project" value="TreeGrafter"/>
</dbReference>
<protein>
    <submittedName>
        <fullName evidence="7">FAD/NAD(P)-binding domain-containing protein</fullName>
    </submittedName>
</protein>
<evidence type="ECO:0000313" key="7">
    <source>
        <dbReference type="EMBL" id="KAK7064070.1"/>
    </source>
</evidence>
<dbReference type="PANTHER" id="PTHR43735">
    <property type="entry name" value="APOPTOSIS-INDUCING FACTOR 1"/>
    <property type="match status" value="1"/>
</dbReference>
<dbReference type="InterPro" id="IPR023753">
    <property type="entry name" value="FAD/NAD-binding_dom"/>
</dbReference>
<proteinExistence type="inferred from homology"/>
<organism evidence="7 8">
    <name type="scientific">Favolaschia claudopus</name>
    <dbReference type="NCBI Taxonomy" id="2862362"/>
    <lineage>
        <taxon>Eukaryota</taxon>
        <taxon>Fungi</taxon>
        <taxon>Dikarya</taxon>
        <taxon>Basidiomycota</taxon>
        <taxon>Agaricomycotina</taxon>
        <taxon>Agaricomycetes</taxon>
        <taxon>Agaricomycetidae</taxon>
        <taxon>Agaricales</taxon>
        <taxon>Marasmiineae</taxon>
        <taxon>Mycenaceae</taxon>
        <taxon>Favolaschia</taxon>
    </lineage>
</organism>
<evidence type="ECO:0000256" key="5">
    <source>
        <dbReference type="SAM" id="Phobius"/>
    </source>
</evidence>
<dbReference type="GO" id="GO:0004174">
    <property type="term" value="F:electron-transferring-flavoprotein dehydrogenase activity"/>
    <property type="evidence" value="ECO:0007669"/>
    <property type="project" value="TreeGrafter"/>
</dbReference>
<keyword evidence="5" id="KW-0472">Membrane</keyword>
<dbReference type="AlphaFoldDB" id="A0AAW0EI98"/>
<evidence type="ECO:0000259" key="6">
    <source>
        <dbReference type="Pfam" id="PF07992"/>
    </source>
</evidence>
<dbReference type="InterPro" id="IPR036188">
    <property type="entry name" value="FAD/NAD-bd_sf"/>
</dbReference>
<dbReference type="EMBL" id="JAWWNJ010000001">
    <property type="protein sequence ID" value="KAK7064070.1"/>
    <property type="molecule type" value="Genomic_DNA"/>
</dbReference>
<evidence type="ECO:0000256" key="3">
    <source>
        <dbReference type="ARBA" id="ARBA00022827"/>
    </source>
</evidence>
<dbReference type="Proteomes" id="UP001362999">
    <property type="component" value="Unassembled WGS sequence"/>
</dbReference>
<dbReference type="Pfam" id="PF07992">
    <property type="entry name" value="Pyr_redox_2"/>
    <property type="match status" value="1"/>
</dbReference>
<keyword evidence="8" id="KW-1185">Reference proteome</keyword>
<dbReference type="PRINTS" id="PR00368">
    <property type="entry name" value="FADPNR"/>
</dbReference>
<evidence type="ECO:0000256" key="2">
    <source>
        <dbReference type="ARBA" id="ARBA00022630"/>
    </source>
</evidence>
<keyword evidence="3" id="KW-0274">FAD</keyword>
<gene>
    <name evidence="7" type="ORF">R3P38DRAFT_2822215</name>
</gene>
<evidence type="ECO:0000256" key="1">
    <source>
        <dbReference type="ARBA" id="ARBA00006442"/>
    </source>
</evidence>
<dbReference type="SUPFAM" id="SSF51905">
    <property type="entry name" value="FAD/NAD(P)-binding domain"/>
    <property type="match status" value="1"/>
</dbReference>
<keyword evidence="2" id="KW-0285">Flavoprotein</keyword>
<name>A0AAW0EI98_9AGAR</name>
<feature type="transmembrane region" description="Helical" evidence="5">
    <location>
        <begin position="335"/>
        <end position="354"/>
    </location>
</feature>
<evidence type="ECO:0000313" key="8">
    <source>
        <dbReference type="Proteomes" id="UP001362999"/>
    </source>
</evidence>
<dbReference type="PRINTS" id="PR00411">
    <property type="entry name" value="PNDRDTASEI"/>
</dbReference>